<keyword evidence="3" id="KW-0804">Transcription</keyword>
<keyword evidence="2" id="KW-0238">DNA-binding</keyword>
<protein>
    <submittedName>
        <fullName evidence="5">AraC family transcriptional regulator</fullName>
    </submittedName>
</protein>
<name>A0A926FC91_9FIRM</name>
<dbReference type="PANTHER" id="PTHR43280:SF28">
    <property type="entry name" value="HTH-TYPE TRANSCRIPTIONAL ACTIVATOR RHAS"/>
    <property type="match status" value="1"/>
</dbReference>
<dbReference type="InterPro" id="IPR009057">
    <property type="entry name" value="Homeodomain-like_sf"/>
</dbReference>
<dbReference type="Gene3D" id="1.10.10.60">
    <property type="entry name" value="Homeodomain-like"/>
    <property type="match status" value="2"/>
</dbReference>
<dbReference type="Proteomes" id="UP000647416">
    <property type="component" value="Unassembled WGS sequence"/>
</dbReference>
<dbReference type="PRINTS" id="PR00032">
    <property type="entry name" value="HTHARAC"/>
</dbReference>
<evidence type="ECO:0000313" key="5">
    <source>
        <dbReference type="EMBL" id="MBC8596612.1"/>
    </source>
</evidence>
<sequence>MKKGIFCADKIVCMSQIWKNHSSWSYLKQKRPDHGIYYLAGGDCEYVMPGGEKKSFKQGDIMYIPKGINYEVYFNNINENDDKILKSAYLINFNLTDTKGNETAFSDGIEHIYSDTDGTLEEMFENIVSLYFKNRVLSTKSEFYAILSQIAEKRTEENGSAVWEGIKYIEDNFNQPITVGELAKMCAVSETSFRRIFKETTGESPVRYINRLKIAKAKELLKSSEITVDEIAYFLGFYDKSYFCKTFKSITNLTPAQYRKHRLRR</sequence>
<dbReference type="SUPFAM" id="SSF46689">
    <property type="entry name" value="Homeodomain-like"/>
    <property type="match status" value="2"/>
</dbReference>
<accession>A0A926FC91</accession>
<feature type="domain" description="HTH araC/xylS-type" evidence="4">
    <location>
        <begin position="163"/>
        <end position="261"/>
    </location>
</feature>
<dbReference type="GO" id="GO:0003700">
    <property type="term" value="F:DNA-binding transcription factor activity"/>
    <property type="evidence" value="ECO:0007669"/>
    <property type="project" value="InterPro"/>
</dbReference>
<evidence type="ECO:0000256" key="3">
    <source>
        <dbReference type="ARBA" id="ARBA00023163"/>
    </source>
</evidence>
<evidence type="ECO:0000256" key="2">
    <source>
        <dbReference type="ARBA" id="ARBA00023125"/>
    </source>
</evidence>
<dbReference type="PANTHER" id="PTHR43280">
    <property type="entry name" value="ARAC-FAMILY TRANSCRIPTIONAL REGULATOR"/>
    <property type="match status" value="1"/>
</dbReference>
<evidence type="ECO:0000256" key="1">
    <source>
        <dbReference type="ARBA" id="ARBA00023015"/>
    </source>
</evidence>
<dbReference type="CDD" id="cd02208">
    <property type="entry name" value="cupin_RmlC-like"/>
    <property type="match status" value="1"/>
</dbReference>
<proteinExistence type="predicted"/>
<organism evidence="5 6">
    <name type="scientific">Qingrenia yutianensis</name>
    <dbReference type="NCBI Taxonomy" id="2763676"/>
    <lineage>
        <taxon>Bacteria</taxon>
        <taxon>Bacillati</taxon>
        <taxon>Bacillota</taxon>
        <taxon>Clostridia</taxon>
        <taxon>Eubacteriales</taxon>
        <taxon>Oscillospiraceae</taxon>
        <taxon>Qingrenia</taxon>
    </lineage>
</organism>
<comment type="caution">
    <text evidence="5">The sequence shown here is derived from an EMBL/GenBank/DDBJ whole genome shotgun (WGS) entry which is preliminary data.</text>
</comment>
<evidence type="ECO:0000259" key="4">
    <source>
        <dbReference type="PROSITE" id="PS01124"/>
    </source>
</evidence>
<dbReference type="EMBL" id="JACRTE010000006">
    <property type="protein sequence ID" value="MBC8596612.1"/>
    <property type="molecule type" value="Genomic_DNA"/>
</dbReference>
<keyword evidence="6" id="KW-1185">Reference proteome</keyword>
<dbReference type="PROSITE" id="PS01124">
    <property type="entry name" value="HTH_ARAC_FAMILY_2"/>
    <property type="match status" value="1"/>
</dbReference>
<dbReference type="SMART" id="SM00342">
    <property type="entry name" value="HTH_ARAC"/>
    <property type="match status" value="1"/>
</dbReference>
<gene>
    <name evidence="5" type="ORF">H8706_06975</name>
</gene>
<reference evidence="5" key="1">
    <citation type="submission" date="2020-08" db="EMBL/GenBank/DDBJ databases">
        <title>Genome public.</title>
        <authorList>
            <person name="Liu C."/>
            <person name="Sun Q."/>
        </authorList>
    </citation>
    <scope>NUCLEOTIDE SEQUENCE</scope>
    <source>
        <strain evidence="5">NSJ-50</strain>
    </source>
</reference>
<keyword evidence="1" id="KW-0805">Transcription regulation</keyword>
<dbReference type="AlphaFoldDB" id="A0A926FC91"/>
<evidence type="ECO:0000313" key="6">
    <source>
        <dbReference type="Proteomes" id="UP000647416"/>
    </source>
</evidence>
<dbReference type="InterPro" id="IPR018060">
    <property type="entry name" value="HTH_AraC"/>
</dbReference>
<dbReference type="InterPro" id="IPR020449">
    <property type="entry name" value="Tscrpt_reg_AraC-type_HTH"/>
</dbReference>
<dbReference type="GO" id="GO:0043565">
    <property type="term" value="F:sequence-specific DNA binding"/>
    <property type="evidence" value="ECO:0007669"/>
    <property type="project" value="InterPro"/>
</dbReference>
<dbReference type="Pfam" id="PF12833">
    <property type="entry name" value="HTH_18"/>
    <property type="match status" value="1"/>
</dbReference>